<dbReference type="AlphaFoldDB" id="E0VW90"/>
<evidence type="ECO:0000313" key="1">
    <source>
        <dbReference type="EMBL" id="EEB17646.1"/>
    </source>
</evidence>
<name>E0VW90_PEDHC</name>
<dbReference type="EMBL" id="AAZO01005772">
    <property type="status" value="NOT_ANNOTATED_CDS"/>
    <property type="molecule type" value="Genomic_DNA"/>
</dbReference>
<dbReference type="InParanoid" id="E0VW90"/>
<dbReference type="VEuPathDB" id="VectorBase:PHUM476090"/>
<dbReference type="Proteomes" id="UP000009046">
    <property type="component" value="Unassembled WGS sequence"/>
</dbReference>
<proteinExistence type="predicted"/>
<evidence type="ECO:0000313" key="3">
    <source>
        <dbReference type="Proteomes" id="UP000009046"/>
    </source>
</evidence>
<dbReference type="KEGG" id="phu:Phum_PHUM476090"/>
<gene>
    <name evidence="2" type="primary">8239382</name>
    <name evidence="1" type="ORF">Phum_PHUM476090</name>
</gene>
<dbReference type="CTD" id="8239382"/>
<organism>
    <name type="scientific">Pediculus humanus subsp. corporis</name>
    <name type="common">Body louse</name>
    <dbReference type="NCBI Taxonomy" id="121224"/>
    <lineage>
        <taxon>Eukaryota</taxon>
        <taxon>Metazoa</taxon>
        <taxon>Ecdysozoa</taxon>
        <taxon>Arthropoda</taxon>
        <taxon>Hexapoda</taxon>
        <taxon>Insecta</taxon>
        <taxon>Pterygota</taxon>
        <taxon>Neoptera</taxon>
        <taxon>Paraneoptera</taxon>
        <taxon>Psocodea</taxon>
        <taxon>Troctomorpha</taxon>
        <taxon>Phthiraptera</taxon>
        <taxon>Anoplura</taxon>
        <taxon>Pediculidae</taxon>
        <taxon>Pediculus</taxon>
    </lineage>
</organism>
<dbReference type="HOGENOM" id="CLU_2888451_0_0_1"/>
<dbReference type="RefSeq" id="XP_002430384.1">
    <property type="nucleotide sequence ID" value="XM_002430339.1"/>
</dbReference>
<dbReference type="EMBL" id="DS235817">
    <property type="protein sequence ID" value="EEB17646.1"/>
    <property type="molecule type" value="Genomic_DNA"/>
</dbReference>
<dbReference type="GeneID" id="8239382"/>
<protein>
    <submittedName>
        <fullName evidence="1 2">Uncharacterized protein</fullName>
    </submittedName>
</protein>
<keyword evidence="3" id="KW-1185">Reference proteome</keyword>
<reference evidence="1" key="2">
    <citation type="submission" date="2007-04" db="EMBL/GenBank/DDBJ databases">
        <title>The genome of the human body louse.</title>
        <authorList>
            <consortium name="The Human Body Louse Genome Consortium"/>
            <person name="Kirkness E."/>
            <person name="Walenz B."/>
            <person name="Hass B."/>
            <person name="Bruggner R."/>
            <person name="Strausberg R."/>
        </authorList>
    </citation>
    <scope>NUCLEOTIDE SEQUENCE</scope>
    <source>
        <strain evidence="1">USDA</strain>
    </source>
</reference>
<accession>E0VW90</accession>
<reference evidence="1" key="1">
    <citation type="submission" date="2007-04" db="EMBL/GenBank/DDBJ databases">
        <title>Annotation of Pediculus humanus corporis strain USDA.</title>
        <authorList>
            <person name="Kirkness E."/>
            <person name="Hannick L."/>
            <person name="Hass B."/>
            <person name="Bruggner R."/>
            <person name="Lawson D."/>
            <person name="Bidwell S."/>
            <person name="Joardar V."/>
            <person name="Caler E."/>
            <person name="Walenz B."/>
            <person name="Inman J."/>
            <person name="Schobel S."/>
            <person name="Galinsky K."/>
            <person name="Amedeo P."/>
            <person name="Strausberg R."/>
        </authorList>
    </citation>
    <scope>NUCLEOTIDE SEQUENCE</scope>
    <source>
        <strain evidence="1">USDA</strain>
    </source>
</reference>
<sequence length="63" mass="7545">MTRWNRQKGFEFLPPKKKKISQVVKVLSKVLEKNFFCSRTLSENFISAAYDDDDDEKNIRYLK</sequence>
<reference evidence="2" key="3">
    <citation type="submission" date="2021-02" db="UniProtKB">
        <authorList>
            <consortium name="EnsemblMetazoa"/>
        </authorList>
    </citation>
    <scope>IDENTIFICATION</scope>
    <source>
        <strain evidence="2">USDA</strain>
    </source>
</reference>
<dbReference type="EnsemblMetazoa" id="PHUM476090-RA">
    <property type="protein sequence ID" value="PHUM476090-PA"/>
    <property type="gene ID" value="PHUM476090"/>
</dbReference>
<evidence type="ECO:0000313" key="2">
    <source>
        <dbReference type="EnsemblMetazoa" id="PHUM476090-PA"/>
    </source>
</evidence>